<evidence type="ECO:0000313" key="4">
    <source>
        <dbReference type="EMBL" id="OEJ73984.1"/>
    </source>
</evidence>
<dbReference type="Gene3D" id="3.30.70.270">
    <property type="match status" value="1"/>
</dbReference>
<dbReference type="InterPro" id="IPR043128">
    <property type="entry name" value="Rev_trsase/Diguanyl_cyclase"/>
</dbReference>
<dbReference type="PROSITE" id="PS50887">
    <property type="entry name" value="GGDEF"/>
    <property type="match status" value="1"/>
</dbReference>
<dbReference type="CDD" id="cd17574">
    <property type="entry name" value="REC_OmpR"/>
    <property type="match status" value="1"/>
</dbReference>
<dbReference type="CDD" id="cd01949">
    <property type="entry name" value="GGDEF"/>
    <property type="match status" value="1"/>
</dbReference>
<organism evidence="4">
    <name type="scientific">Desertifilum tharense IPPAS B-1220</name>
    <dbReference type="NCBI Taxonomy" id="1781255"/>
    <lineage>
        <taxon>Bacteria</taxon>
        <taxon>Bacillati</taxon>
        <taxon>Cyanobacteriota</taxon>
        <taxon>Cyanophyceae</taxon>
        <taxon>Desertifilales</taxon>
        <taxon>Desertifilaceae</taxon>
        <taxon>Desertifilum</taxon>
    </lineage>
</organism>
<dbReference type="EMBL" id="MJGC01000076">
    <property type="protein sequence ID" value="OEJ73984.1"/>
    <property type="molecule type" value="Genomic_DNA"/>
</dbReference>
<dbReference type="InterPro" id="IPR050469">
    <property type="entry name" value="Diguanylate_Cyclase"/>
</dbReference>
<evidence type="ECO:0000259" key="2">
    <source>
        <dbReference type="PROSITE" id="PS50110"/>
    </source>
</evidence>
<dbReference type="NCBIfam" id="TIGR00254">
    <property type="entry name" value="GGDEF"/>
    <property type="match status" value="1"/>
</dbReference>
<feature type="modified residue" description="4-aspartylphosphate" evidence="1">
    <location>
        <position position="62"/>
    </location>
</feature>
<dbReference type="RefSeq" id="WP_069968401.1">
    <property type="nucleotide sequence ID" value="NZ_CM124774.1"/>
</dbReference>
<name>A0A1E5QHB2_9CYAN</name>
<dbReference type="InterPro" id="IPR011006">
    <property type="entry name" value="CheY-like_superfamily"/>
</dbReference>
<dbReference type="SUPFAM" id="SSF55073">
    <property type="entry name" value="Nucleotide cyclase"/>
    <property type="match status" value="1"/>
</dbReference>
<sequence length="326" mass="35992">MTDSLLPQPSPPLILIADDEKMMRNLLRRAMEKEGYQVVDVTDGESAIAAYQSLQPSVVLLDAIMPGMDGFTCCSKMRSFFEGDRTPILMITALDDPESVDRAFDAGAADYVTKPIHWPVLRQRVKRLLQQVSMFQQLEAANQELQRLASLDGLTGLANRRCFDQVLEKEWRRGVREGWNTTEAPQLSLILCDVDCFKLYNDTYGHQAGDACLQAVARVLQQVARRPADLVARYGGEEFIVILPNTSREGAMYVARNILAEMRTCAISHAASVVSDRVTLSLGVSSVVPTSESSQTLLLASADAALYQAKTSGRDRAVFQSPDLSE</sequence>
<feature type="domain" description="GGDEF" evidence="3">
    <location>
        <begin position="185"/>
        <end position="322"/>
    </location>
</feature>
<dbReference type="SUPFAM" id="SSF52172">
    <property type="entry name" value="CheY-like"/>
    <property type="match status" value="1"/>
</dbReference>
<dbReference type="STRING" id="1781255.BH720_16925"/>
<dbReference type="InterPro" id="IPR029787">
    <property type="entry name" value="Nucleotide_cyclase"/>
</dbReference>
<dbReference type="AlphaFoldDB" id="A0A1E5QHB2"/>
<gene>
    <name evidence="4" type="ORF">BH720_16925</name>
</gene>
<reference evidence="4" key="1">
    <citation type="submission" date="2016-09" db="EMBL/GenBank/DDBJ databases">
        <title>Draft genome of thermotolerant cyanobacterium Desertifilum sp. strain IPPAS B-1220.</title>
        <authorList>
            <person name="Sinetova M.A."/>
            <person name="Bolakhan K."/>
            <person name="Zayadan B.K."/>
            <person name="Mironov K.S."/>
            <person name="Ustinova V."/>
            <person name="Kupriyanova E.V."/>
            <person name="Sidorov R.A."/>
            <person name="Skrypnik A.N."/>
            <person name="Gogoleva N.E."/>
            <person name="Gogolev Y.V."/>
            <person name="Los D.A."/>
        </authorList>
    </citation>
    <scope>NUCLEOTIDE SEQUENCE [LARGE SCALE GENOMIC DNA]</scope>
    <source>
        <strain evidence="4">IPPAS B-1220</strain>
    </source>
</reference>
<dbReference type="PANTHER" id="PTHR45138:SF9">
    <property type="entry name" value="DIGUANYLATE CYCLASE DGCM-RELATED"/>
    <property type="match status" value="1"/>
</dbReference>
<dbReference type="GO" id="GO:0005886">
    <property type="term" value="C:plasma membrane"/>
    <property type="evidence" value="ECO:0007669"/>
    <property type="project" value="TreeGrafter"/>
</dbReference>
<comment type="caution">
    <text evidence="4">The sequence shown here is derived from an EMBL/GenBank/DDBJ whole genome shotgun (WGS) entry which is preliminary data.</text>
</comment>
<dbReference type="GO" id="GO:0043709">
    <property type="term" value="P:cell adhesion involved in single-species biofilm formation"/>
    <property type="evidence" value="ECO:0007669"/>
    <property type="project" value="TreeGrafter"/>
</dbReference>
<accession>A0A1E5QHB2</accession>
<dbReference type="SMART" id="SM00448">
    <property type="entry name" value="REC"/>
    <property type="match status" value="1"/>
</dbReference>
<dbReference type="OrthoDB" id="453368at2"/>
<keyword evidence="1" id="KW-0597">Phosphoprotein</keyword>
<dbReference type="GO" id="GO:1902201">
    <property type="term" value="P:negative regulation of bacterial-type flagellum-dependent cell motility"/>
    <property type="evidence" value="ECO:0007669"/>
    <property type="project" value="TreeGrafter"/>
</dbReference>
<dbReference type="SMART" id="SM00267">
    <property type="entry name" value="GGDEF"/>
    <property type="match status" value="1"/>
</dbReference>
<dbReference type="InterPro" id="IPR000160">
    <property type="entry name" value="GGDEF_dom"/>
</dbReference>
<proteinExistence type="predicted"/>
<protein>
    <submittedName>
        <fullName evidence="4">Diguanylate cyclase response regulator</fullName>
    </submittedName>
</protein>
<dbReference type="GO" id="GO:0000160">
    <property type="term" value="P:phosphorelay signal transduction system"/>
    <property type="evidence" value="ECO:0007669"/>
    <property type="project" value="InterPro"/>
</dbReference>
<dbReference type="PANTHER" id="PTHR45138">
    <property type="entry name" value="REGULATORY COMPONENTS OF SENSORY TRANSDUCTION SYSTEM"/>
    <property type="match status" value="1"/>
</dbReference>
<dbReference type="FunFam" id="3.30.70.270:FF:000001">
    <property type="entry name" value="Diguanylate cyclase domain protein"/>
    <property type="match status" value="1"/>
</dbReference>
<dbReference type="Pfam" id="PF00990">
    <property type="entry name" value="GGDEF"/>
    <property type="match status" value="1"/>
</dbReference>
<dbReference type="GO" id="GO:0052621">
    <property type="term" value="F:diguanylate cyclase activity"/>
    <property type="evidence" value="ECO:0007669"/>
    <property type="project" value="TreeGrafter"/>
</dbReference>
<dbReference type="Pfam" id="PF00072">
    <property type="entry name" value="Response_reg"/>
    <property type="match status" value="1"/>
</dbReference>
<dbReference type="InterPro" id="IPR001789">
    <property type="entry name" value="Sig_transdc_resp-reg_receiver"/>
</dbReference>
<feature type="domain" description="Response regulatory" evidence="2">
    <location>
        <begin position="13"/>
        <end position="129"/>
    </location>
</feature>
<evidence type="ECO:0000256" key="1">
    <source>
        <dbReference type="PROSITE-ProRule" id="PRU00169"/>
    </source>
</evidence>
<dbReference type="Gene3D" id="3.40.50.2300">
    <property type="match status" value="1"/>
</dbReference>
<evidence type="ECO:0000259" key="3">
    <source>
        <dbReference type="PROSITE" id="PS50887"/>
    </source>
</evidence>
<dbReference type="PROSITE" id="PS50110">
    <property type="entry name" value="RESPONSE_REGULATORY"/>
    <property type="match status" value="1"/>
</dbReference>